<dbReference type="InterPro" id="IPR001611">
    <property type="entry name" value="Leu-rich_rpt"/>
</dbReference>
<dbReference type="OrthoDB" id="1148122at2"/>
<evidence type="ECO:0000313" key="4">
    <source>
        <dbReference type="Proteomes" id="UP000199036"/>
    </source>
</evidence>
<proteinExistence type="predicted"/>
<organism evidence="3 4">
    <name type="scientific">Paenimyroides ummariense</name>
    <dbReference type="NCBI Taxonomy" id="913024"/>
    <lineage>
        <taxon>Bacteria</taxon>
        <taxon>Pseudomonadati</taxon>
        <taxon>Bacteroidota</taxon>
        <taxon>Flavobacteriia</taxon>
        <taxon>Flavobacteriales</taxon>
        <taxon>Flavobacteriaceae</taxon>
        <taxon>Paenimyroides</taxon>
    </lineage>
</organism>
<dbReference type="AlphaFoldDB" id="A0A1I4WFN0"/>
<dbReference type="STRING" id="913024.SAMN05421741_101210"/>
<dbReference type="SUPFAM" id="SSF52058">
    <property type="entry name" value="L domain-like"/>
    <property type="match status" value="1"/>
</dbReference>
<dbReference type="InterPro" id="IPR032675">
    <property type="entry name" value="LRR_dom_sf"/>
</dbReference>
<name>A0A1I4WFN0_9FLAO</name>
<dbReference type="Gene3D" id="3.80.10.10">
    <property type="entry name" value="Ribonuclease Inhibitor"/>
    <property type="match status" value="2"/>
</dbReference>
<dbReference type="SMART" id="SM00365">
    <property type="entry name" value="LRR_SD22"/>
    <property type="match status" value="5"/>
</dbReference>
<gene>
    <name evidence="3" type="ORF">SAMN05421741_101210</name>
</gene>
<keyword evidence="2" id="KW-0677">Repeat</keyword>
<dbReference type="SMART" id="SM00369">
    <property type="entry name" value="LRR_TYP"/>
    <property type="match status" value="3"/>
</dbReference>
<keyword evidence="4" id="KW-1185">Reference proteome</keyword>
<protein>
    <submittedName>
        <fullName evidence="3">Leucine Rich repeat-containing protein</fullName>
    </submittedName>
</protein>
<sequence>MDRLHDLETRLKIYEDCYYFERNEKGSVSHIEFFDPEYGEFPALDSNVLEALSNYTELKSITININNYVLKDLSSLRLLKKLKKIDIEDGQCDIDDIGVFSELKDLEVISFYGSKITDLNPLKYLSKLKSIVIYGSCIEDITPLSNLESLEILSLNQANIKDITPITHLKNLKSLALNKNKISDISILENHLNLNHLDLSANKIEDISALKHLNNLTNIGLSHNKIKEVSALKGKENLNYLNIQNNQINNIFFLNDCIKLNWLIISDNPIQKIKPVTELTELRTLQADNMKADDLGKDKFKSDLHWLSLSNCAIENIQFLESLKNLQVLNLNDNRISDVSVLSNFPQLRNVLLKNNNVEKPLPLPVSFYYGLQELDLRGNPFAGKFYEKYSGIFSISGEKIEEHFSLKDYNETVGKYFFEQQQYDEALAIYYYNRSDIEALEIYINKFTATSKNDLFHLRYYFSKIVNILALRKAEDSENLRKIVKALHKKIRNLNIFEKIEFSTALSSGTPRFSFHLKNSYKTYELYDKDKNTENADAEIYYALNSYIQKENLMEVLYHLKKLNELDSPFYYKLYDEIKECLRSRFSGSESDREQYNKYMDLLDNIENADIPVPDLKYVSNYNESKNYKEKSILQRYGRYFWLVFLILLLIDRIVRSAK</sequence>
<dbReference type="PROSITE" id="PS51450">
    <property type="entry name" value="LRR"/>
    <property type="match status" value="8"/>
</dbReference>
<reference evidence="4" key="1">
    <citation type="submission" date="2016-10" db="EMBL/GenBank/DDBJ databases">
        <authorList>
            <person name="Varghese N."/>
            <person name="Submissions S."/>
        </authorList>
    </citation>
    <scope>NUCLEOTIDE SEQUENCE [LARGE SCALE GENOMIC DNA]</scope>
    <source>
        <strain evidence="4">DS-12</strain>
    </source>
</reference>
<dbReference type="Proteomes" id="UP000199036">
    <property type="component" value="Unassembled WGS sequence"/>
</dbReference>
<accession>A0A1I4WFN0</accession>
<dbReference type="EMBL" id="FOVI01000001">
    <property type="protein sequence ID" value="SFN12488.1"/>
    <property type="molecule type" value="Genomic_DNA"/>
</dbReference>
<dbReference type="InterPro" id="IPR025875">
    <property type="entry name" value="Leu-rich_rpt_4"/>
</dbReference>
<dbReference type="InterPro" id="IPR003591">
    <property type="entry name" value="Leu-rich_rpt_typical-subtyp"/>
</dbReference>
<dbReference type="InterPro" id="IPR050836">
    <property type="entry name" value="SDS22/Internalin_LRR"/>
</dbReference>
<evidence type="ECO:0000256" key="2">
    <source>
        <dbReference type="ARBA" id="ARBA00022737"/>
    </source>
</evidence>
<dbReference type="PANTHER" id="PTHR46652">
    <property type="entry name" value="LEUCINE-RICH REPEAT AND IQ DOMAIN-CONTAINING PROTEIN 1-RELATED"/>
    <property type="match status" value="1"/>
</dbReference>
<dbReference type="RefSeq" id="WP_091517679.1">
    <property type="nucleotide sequence ID" value="NZ_FOVI01000001.1"/>
</dbReference>
<keyword evidence="1" id="KW-0433">Leucine-rich repeat</keyword>
<evidence type="ECO:0000313" key="3">
    <source>
        <dbReference type="EMBL" id="SFN12488.1"/>
    </source>
</evidence>
<evidence type="ECO:0000256" key="1">
    <source>
        <dbReference type="ARBA" id="ARBA00022614"/>
    </source>
</evidence>
<dbReference type="PANTHER" id="PTHR46652:SF3">
    <property type="entry name" value="LEUCINE-RICH REPEAT-CONTAINING PROTEIN 9"/>
    <property type="match status" value="1"/>
</dbReference>
<dbReference type="Pfam" id="PF12799">
    <property type="entry name" value="LRR_4"/>
    <property type="match status" value="2"/>
</dbReference>